<dbReference type="InterPro" id="IPR001387">
    <property type="entry name" value="Cro/C1-type_HTH"/>
</dbReference>
<dbReference type="RefSeq" id="WP_019440829.1">
    <property type="nucleotide sequence ID" value="NZ_ALOE01000011.1"/>
</dbReference>
<name>A0A5J6WGB3_MORMI</name>
<dbReference type="PANTHER" id="PTHR40661">
    <property type="match status" value="1"/>
</dbReference>
<dbReference type="AlphaFoldDB" id="A0A5J6WGB3"/>
<dbReference type="GO" id="GO:0003677">
    <property type="term" value="F:DNA binding"/>
    <property type="evidence" value="ECO:0007669"/>
    <property type="project" value="UniProtKB-KW"/>
</dbReference>
<organism evidence="5 6">
    <name type="scientific">Moritella marina ATCC 15381</name>
    <dbReference type="NCBI Taxonomy" id="1202962"/>
    <lineage>
        <taxon>Bacteria</taxon>
        <taxon>Pseudomonadati</taxon>
        <taxon>Pseudomonadota</taxon>
        <taxon>Gammaproteobacteria</taxon>
        <taxon>Alteromonadales</taxon>
        <taxon>Moritellaceae</taxon>
        <taxon>Moritella</taxon>
    </lineage>
</organism>
<evidence type="ECO:0000256" key="3">
    <source>
        <dbReference type="ARBA" id="ARBA00023163"/>
    </source>
</evidence>
<dbReference type="CDD" id="cd00093">
    <property type="entry name" value="HTH_XRE"/>
    <property type="match status" value="1"/>
</dbReference>
<dbReference type="KEGG" id="mmaa:FR932_01120"/>
<reference evidence="5 6" key="1">
    <citation type="submission" date="2019-09" db="EMBL/GenBank/DDBJ databases">
        <title>Hybrid Assembly of the complete Genome of the Deep-Sea Bacterium Moritella marina from long Nanopore and Illumina reads.</title>
        <authorList>
            <person name="Magin S."/>
            <person name="Georgoulis A."/>
            <person name="Papadimitriou K."/>
            <person name="Iliakis G."/>
            <person name="Vorgias C.E."/>
        </authorList>
    </citation>
    <scope>NUCLEOTIDE SEQUENCE [LARGE SCALE GENOMIC DNA]</scope>
    <source>
        <strain evidence="5 6">MP-1</strain>
    </source>
</reference>
<gene>
    <name evidence="5" type="ORF">FR932_01120</name>
</gene>
<evidence type="ECO:0000256" key="2">
    <source>
        <dbReference type="ARBA" id="ARBA00023125"/>
    </source>
</evidence>
<dbReference type="Gene3D" id="1.10.260.40">
    <property type="entry name" value="lambda repressor-like DNA-binding domains"/>
    <property type="match status" value="2"/>
</dbReference>
<evidence type="ECO:0000313" key="6">
    <source>
        <dbReference type="Proteomes" id="UP000327424"/>
    </source>
</evidence>
<keyword evidence="1" id="KW-0805">Transcription regulation</keyword>
<accession>A0A5J6WGB3</accession>
<keyword evidence="6" id="KW-1185">Reference proteome</keyword>
<feature type="domain" description="HTH cro/C1-type" evidence="4">
    <location>
        <begin position="175"/>
        <end position="214"/>
    </location>
</feature>
<evidence type="ECO:0000313" key="5">
    <source>
        <dbReference type="EMBL" id="QFI36524.1"/>
    </source>
</evidence>
<dbReference type="PANTHER" id="PTHR40661:SF1">
    <property type="entry name" value="HTH CRO_C1-TYPE DOMAIN-CONTAINING PROTEIN"/>
    <property type="match status" value="1"/>
</dbReference>
<dbReference type="InterPro" id="IPR010982">
    <property type="entry name" value="Lambda_DNA-bd_dom_sf"/>
</dbReference>
<evidence type="ECO:0000256" key="1">
    <source>
        <dbReference type="ARBA" id="ARBA00023015"/>
    </source>
</evidence>
<sequence>MNNNHTFHTSAEHLQIGDRIKLRIQDVNSSRYDLARYCNVTLRTVYNWCENKSVPELKVISLLCFRLQSNIPWLITGKVEKHQWNDVFPDDFFDFLNVIKEVQPQRRGDVLRSVFNMVMSLHTQINHGYIINARDISRHVNYLPVYQHQMQEHLSFCQRFKLQKSQLKISNQTIAIACNVSVKTVYNWSIGRYQPSIELLPTLCKVLRVNLPWLITGICDITQWLNIGEVELKEMLYQLNQLPARVTSQILKLVSIMVKEIQCTVK</sequence>
<proteinExistence type="predicted"/>
<dbReference type="PROSITE" id="PS50943">
    <property type="entry name" value="HTH_CROC1"/>
    <property type="match status" value="1"/>
</dbReference>
<dbReference type="EMBL" id="CP044399">
    <property type="protein sequence ID" value="QFI36524.1"/>
    <property type="molecule type" value="Genomic_DNA"/>
</dbReference>
<keyword evidence="2" id="KW-0238">DNA-binding</keyword>
<dbReference type="SMART" id="SM00530">
    <property type="entry name" value="HTH_XRE"/>
    <property type="match status" value="2"/>
</dbReference>
<protein>
    <submittedName>
        <fullName evidence="5">Helix-turn-helix transcriptional regulator</fullName>
    </submittedName>
</protein>
<dbReference type="Proteomes" id="UP000327424">
    <property type="component" value="Chromosome"/>
</dbReference>
<keyword evidence="3" id="KW-0804">Transcription</keyword>
<dbReference type="OrthoDB" id="9791537at2"/>
<evidence type="ECO:0000259" key="4">
    <source>
        <dbReference type="PROSITE" id="PS50943"/>
    </source>
</evidence>
<dbReference type="SUPFAM" id="SSF47413">
    <property type="entry name" value="lambda repressor-like DNA-binding domains"/>
    <property type="match status" value="2"/>
</dbReference>